<protein>
    <submittedName>
        <fullName evidence="2">Uncharacterized protein</fullName>
    </submittedName>
</protein>
<feature type="compositionally biased region" description="Basic and acidic residues" evidence="1">
    <location>
        <begin position="314"/>
        <end position="325"/>
    </location>
</feature>
<evidence type="ECO:0000313" key="3">
    <source>
        <dbReference type="Proteomes" id="UP000623467"/>
    </source>
</evidence>
<accession>A0A8H6YHB2</accession>
<comment type="caution">
    <text evidence="2">The sequence shown here is derived from an EMBL/GenBank/DDBJ whole genome shotgun (WGS) entry which is preliminary data.</text>
</comment>
<dbReference type="AlphaFoldDB" id="A0A8H6YHB2"/>
<reference evidence="2" key="1">
    <citation type="submission" date="2020-05" db="EMBL/GenBank/DDBJ databases">
        <title>Mycena genomes resolve the evolution of fungal bioluminescence.</title>
        <authorList>
            <person name="Tsai I.J."/>
        </authorList>
    </citation>
    <scope>NUCLEOTIDE SEQUENCE</scope>
    <source>
        <strain evidence="2">160909Yilan</strain>
    </source>
</reference>
<keyword evidence="3" id="KW-1185">Reference proteome</keyword>
<evidence type="ECO:0000256" key="1">
    <source>
        <dbReference type="SAM" id="MobiDB-lite"/>
    </source>
</evidence>
<dbReference type="EMBL" id="JACAZH010000008">
    <property type="protein sequence ID" value="KAF7361233.1"/>
    <property type="molecule type" value="Genomic_DNA"/>
</dbReference>
<proteinExistence type="predicted"/>
<feature type="region of interest" description="Disordered" evidence="1">
    <location>
        <begin position="306"/>
        <end position="325"/>
    </location>
</feature>
<name>A0A8H6YHB2_9AGAR</name>
<gene>
    <name evidence="2" type="ORF">MSAN_01155400</name>
</gene>
<organism evidence="2 3">
    <name type="scientific">Mycena sanguinolenta</name>
    <dbReference type="NCBI Taxonomy" id="230812"/>
    <lineage>
        <taxon>Eukaryota</taxon>
        <taxon>Fungi</taxon>
        <taxon>Dikarya</taxon>
        <taxon>Basidiomycota</taxon>
        <taxon>Agaricomycotina</taxon>
        <taxon>Agaricomycetes</taxon>
        <taxon>Agaricomycetidae</taxon>
        <taxon>Agaricales</taxon>
        <taxon>Marasmiineae</taxon>
        <taxon>Mycenaceae</taxon>
        <taxon>Mycena</taxon>
    </lineage>
</organism>
<evidence type="ECO:0000313" key="2">
    <source>
        <dbReference type="EMBL" id="KAF7361233.1"/>
    </source>
</evidence>
<sequence length="325" mass="36736">MDFSNEIIADSIHLTLIALSRGLVIDRSQIHLFNLPKIQPGHVHIFEGRARDQKPRGRIQWFKPFFSKTQRKWNGFEIVTTTISQQNSAHYNDAIKYGYMAPTPGSTLLSKTSVYIKINERKFWINRYTIGAYERNWTIVHQWTSLTIEGTPHKQEDPEIQGQSTFPAAQEECVGRQSGNVFWDDNDWLNTETWANENDNSTYPNGGPSATETSGEILVSGALSAYGQLDSRVQVPRIRGHDVWLGLGEYGSSQNNNTLDDLKKAHSLTEAPTLPEYPIWGDAAMWGIDTQEPSWSLSSWTEFDAGKISRTSSPKHDAGSRDDPY</sequence>
<dbReference type="Proteomes" id="UP000623467">
    <property type="component" value="Unassembled WGS sequence"/>
</dbReference>